<reference evidence="1" key="1">
    <citation type="submission" date="2019-04" db="EMBL/GenBank/DDBJ databases">
        <title>Microbes associate with the intestines of laboratory mice.</title>
        <authorList>
            <person name="Navarre W."/>
            <person name="Wong E."/>
            <person name="Huang K."/>
            <person name="Tropini C."/>
            <person name="Ng K."/>
            <person name="Yu B."/>
        </authorList>
    </citation>
    <scope>NUCLEOTIDE SEQUENCE</scope>
    <source>
        <strain evidence="1">NM72_1-8</strain>
    </source>
</reference>
<keyword evidence="2" id="KW-1185">Reference proteome</keyword>
<evidence type="ECO:0000313" key="1">
    <source>
        <dbReference type="EMBL" id="TGX99132.1"/>
    </source>
</evidence>
<dbReference type="Proteomes" id="UP000307720">
    <property type="component" value="Unassembled WGS sequence"/>
</dbReference>
<organism evidence="1 2">
    <name type="scientific">Hominisplanchenecus murintestinalis</name>
    <dbReference type="NCBI Taxonomy" id="2941517"/>
    <lineage>
        <taxon>Bacteria</taxon>
        <taxon>Bacillati</taxon>
        <taxon>Bacillota</taxon>
        <taxon>Clostridia</taxon>
        <taxon>Lachnospirales</taxon>
        <taxon>Lachnospiraceae</taxon>
        <taxon>Hominisplanchenecus</taxon>
    </lineage>
</organism>
<dbReference type="EMBL" id="SRZB01000010">
    <property type="protein sequence ID" value="TGX99132.1"/>
    <property type="molecule type" value="Genomic_DNA"/>
</dbReference>
<evidence type="ECO:0000313" key="2">
    <source>
        <dbReference type="Proteomes" id="UP000307720"/>
    </source>
</evidence>
<name>A0AC61R1U0_9FIRM</name>
<gene>
    <name evidence="1" type="ORF">E5357_06815</name>
</gene>
<accession>A0AC61R1U0</accession>
<comment type="caution">
    <text evidence="1">The sequence shown here is derived from an EMBL/GenBank/DDBJ whole genome shotgun (WGS) entry which is preliminary data.</text>
</comment>
<proteinExistence type="predicted"/>
<protein>
    <submittedName>
        <fullName evidence="1">Uncharacterized protein</fullName>
    </submittedName>
</protein>
<sequence>MNYENLYQDMQPLEKSLKDSIASMQKLFKAIHKENENGDIKSLARDLNAMSESAASVSFTLENMIGFVNGFDTKSYFENGDFAEQMLQICQEKGVDVRGDFPVYEMFPYRVKLDTENQDLYLDRKKIQCVRPQSFVEIVRGGQEKLNKASFNALTFVNELADAYDMAILKQNKQPQADIYLTSLYKFLAPMGRFRRDYDQQSFAFDLARLYMSEVEETKNGRKFQFGPSRNNGKAIRILDRDGQEQFLATIRFYE</sequence>